<dbReference type="RefSeq" id="WP_069746979.1">
    <property type="nucleotide sequence ID" value="NZ_CADETK010000007.1"/>
</dbReference>
<dbReference type="Gene3D" id="1.25.40.10">
    <property type="entry name" value="Tetratricopeptide repeat domain"/>
    <property type="match status" value="1"/>
</dbReference>
<gene>
    <name evidence="1" type="ORF">A8E72_26490</name>
</gene>
<dbReference type="InterPro" id="IPR011990">
    <property type="entry name" value="TPR-like_helical_dom_sf"/>
</dbReference>
<sequence length="127" mass="14013">MSSNNIDDLTAAKAISSQAWNDPASYHHLLRESQTRLEAVLQREPDDVSVLTCLGAVLCDLHLHGQAHNHMKRAISLGSTDWNTYFNAFVAMLVCATIDDARAMLTRGAGLEADPVTWQAYFDVHAM</sequence>
<name>A0A1V2VYC5_9BURK</name>
<dbReference type="EMBL" id="MUTJ01000082">
    <property type="protein sequence ID" value="ONU79780.1"/>
    <property type="molecule type" value="Genomic_DNA"/>
</dbReference>
<reference evidence="1 2" key="1">
    <citation type="submission" date="2016-08" db="EMBL/GenBank/DDBJ databases">
        <authorList>
            <person name="Seilhamer J.J."/>
        </authorList>
    </citation>
    <scope>NUCLEOTIDE SEQUENCE [LARGE SCALE GENOMIC DNA]</scope>
    <source>
        <strain evidence="1 2">VC14762</strain>
    </source>
</reference>
<dbReference type="AlphaFoldDB" id="A0A1V2VYC5"/>
<comment type="caution">
    <text evidence="1">The sequence shown here is derived from an EMBL/GenBank/DDBJ whole genome shotgun (WGS) entry which is preliminary data.</text>
</comment>
<proteinExistence type="predicted"/>
<evidence type="ECO:0008006" key="3">
    <source>
        <dbReference type="Google" id="ProtNLM"/>
    </source>
</evidence>
<evidence type="ECO:0000313" key="1">
    <source>
        <dbReference type="EMBL" id="ONU79780.1"/>
    </source>
</evidence>
<evidence type="ECO:0000313" key="2">
    <source>
        <dbReference type="Proteomes" id="UP000188543"/>
    </source>
</evidence>
<dbReference type="SUPFAM" id="SSF48452">
    <property type="entry name" value="TPR-like"/>
    <property type="match status" value="1"/>
</dbReference>
<dbReference type="Proteomes" id="UP000188543">
    <property type="component" value="Unassembled WGS sequence"/>
</dbReference>
<protein>
    <recommendedName>
        <fullName evidence="3">Tetratricopeptide repeat protein</fullName>
    </recommendedName>
</protein>
<dbReference type="OrthoDB" id="8707790at2"/>
<accession>A0A1V2VYC5</accession>
<organism evidence="1 2">
    <name type="scientific">Burkholderia cenocepacia</name>
    <dbReference type="NCBI Taxonomy" id="95486"/>
    <lineage>
        <taxon>Bacteria</taxon>
        <taxon>Pseudomonadati</taxon>
        <taxon>Pseudomonadota</taxon>
        <taxon>Betaproteobacteria</taxon>
        <taxon>Burkholderiales</taxon>
        <taxon>Burkholderiaceae</taxon>
        <taxon>Burkholderia</taxon>
        <taxon>Burkholderia cepacia complex</taxon>
    </lineage>
</organism>